<keyword evidence="2 8" id="KW-0732">Signal</keyword>
<evidence type="ECO:0000256" key="6">
    <source>
        <dbReference type="ARBA" id="ARBA00023326"/>
    </source>
</evidence>
<dbReference type="SUPFAM" id="SSF51126">
    <property type="entry name" value="Pectin lyase-like"/>
    <property type="match status" value="1"/>
</dbReference>
<keyword evidence="10" id="KW-0378">Hydrolase</keyword>
<evidence type="ECO:0000256" key="3">
    <source>
        <dbReference type="ARBA" id="ARBA00022737"/>
    </source>
</evidence>
<feature type="chain" id="PRO_5043523016" evidence="8">
    <location>
        <begin position="25"/>
        <end position="2155"/>
    </location>
</feature>
<keyword evidence="5" id="KW-0119">Carbohydrate metabolism</keyword>
<feature type="domain" description="SLH" evidence="9">
    <location>
        <begin position="1966"/>
        <end position="2026"/>
    </location>
</feature>
<evidence type="ECO:0000259" key="9">
    <source>
        <dbReference type="PROSITE" id="PS51272"/>
    </source>
</evidence>
<dbReference type="NCBIfam" id="TIGR02543">
    <property type="entry name" value="List_Bact_rpt"/>
    <property type="match status" value="1"/>
</dbReference>
<dbReference type="EMBL" id="FQUA01000015">
    <property type="protein sequence ID" value="SHF06864.1"/>
    <property type="molecule type" value="Genomic_DNA"/>
</dbReference>
<dbReference type="GO" id="GO:0031176">
    <property type="term" value="F:endo-1,4-beta-xylanase activity"/>
    <property type="evidence" value="ECO:0007669"/>
    <property type="project" value="UniProtKB-EC"/>
</dbReference>
<keyword evidence="4" id="KW-0136">Cellulose degradation</keyword>
<dbReference type="InterPro" id="IPR013378">
    <property type="entry name" value="InlB-like_B-rpt"/>
</dbReference>
<dbReference type="PROSITE" id="PS51272">
    <property type="entry name" value="SLH"/>
    <property type="match status" value="3"/>
</dbReference>
<reference evidence="10 12" key="1">
    <citation type="journal article" date="2016" name="Genome Announc.">
        <title>Complete Genome Sequence of the Amino Acid-Fermenting Clostridium propionicum X2 (DSM 1682).</title>
        <authorList>
            <person name="Poehlein A."/>
            <person name="Schlien K."/>
            <person name="Chowdhury N.P."/>
            <person name="Gottschalk G."/>
            <person name="Buckel W."/>
            <person name="Daniel R."/>
        </authorList>
    </citation>
    <scope>NUCLEOTIDE SEQUENCE [LARGE SCALE GENOMIC DNA]</scope>
    <source>
        <strain evidence="10 12">X2</strain>
    </source>
</reference>
<evidence type="ECO:0000256" key="5">
    <source>
        <dbReference type="ARBA" id="ARBA00023277"/>
    </source>
</evidence>
<dbReference type="InterPro" id="IPR014756">
    <property type="entry name" value="Ig_E-set"/>
</dbReference>
<dbReference type="InterPro" id="IPR013783">
    <property type="entry name" value="Ig-like_fold"/>
</dbReference>
<feature type="domain" description="SLH" evidence="9">
    <location>
        <begin position="2027"/>
        <end position="2090"/>
    </location>
</feature>
<keyword evidence="12" id="KW-1185">Reference proteome</keyword>
<keyword evidence="6" id="KW-0624">Polysaccharide degradation</keyword>
<evidence type="ECO:0000256" key="1">
    <source>
        <dbReference type="ARBA" id="ARBA00004196"/>
    </source>
</evidence>
<reference evidence="12" key="2">
    <citation type="submission" date="2016-01" db="EMBL/GenBank/DDBJ databases">
        <authorList>
            <person name="Poehlein A."/>
            <person name="Schlien K."/>
            <person name="Gottschalk G."/>
            <person name="Buckel W."/>
            <person name="Daniel R."/>
        </authorList>
    </citation>
    <scope>NUCLEOTIDE SEQUENCE [LARGE SCALE GENOMIC DNA]</scope>
    <source>
        <strain evidence="12">X2</strain>
    </source>
</reference>
<dbReference type="Proteomes" id="UP000184204">
    <property type="component" value="Unassembled WGS sequence"/>
</dbReference>
<keyword evidence="10" id="KW-0326">Glycosidase</keyword>
<dbReference type="GO" id="GO:0030313">
    <property type="term" value="C:cell envelope"/>
    <property type="evidence" value="ECO:0007669"/>
    <property type="project" value="UniProtKB-SubCell"/>
</dbReference>
<dbReference type="Pfam" id="PF03442">
    <property type="entry name" value="CBM_X2"/>
    <property type="match status" value="1"/>
</dbReference>
<accession>A0A0X1U8K8</accession>
<evidence type="ECO:0000256" key="2">
    <source>
        <dbReference type="ARBA" id="ARBA00022729"/>
    </source>
</evidence>
<evidence type="ECO:0000313" key="10">
    <source>
        <dbReference type="EMBL" id="AMJ41296.1"/>
    </source>
</evidence>
<dbReference type="InterPro" id="IPR008964">
    <property type="entry name" value="Invasin/intimin_cell_adhesion"/>
</dbReference>
<dbReference type="Proteomes" id="UP000068026">
    <property type="component" value="Chromosome"/>
</dbReference>
<dbReference type="KEGG" id="cpro:CPRO_17060"/>
<dbReference type="Pfam" id="PF00395">
    <property type="entry name" value="SLH"/>
    <property type="match status" value="3"/>
</dbReference>
<keyword evidence="3" id="KW-0677">Repeat</keyword>
<evidence type="ECO:0000313" key="12">
    <source>
        <dbReference type="Proteomes" id="UP000068026"/>
    </source>
</evidence>
<dbReference type="InterPro" id="IPR042229">
    <property type="entry name" value="Listeria/Bacterioides_rpt_sf"/>
</dbReference>
<dbReference type="SUPFAM" id="SSF49373">
    <property type="entry name" value="Invasin/intimin cell-adhesion fragments"/>
    <property type="match status" value="1"/>
</dbReference>
<sequence length="2155" mass="222959">MKRILSMFLALCMVMTLLPVSAMAEEIHTPMDTSGEIISFVPLAETEKKVSPSTSTEDLELPEKLTATVRIAMPIKEGSVQDSENPETTTTTTVAQQEWVETTVDIPVKWESAPEFDMNIEGEYVFTPVIKGYTVSAPLPRITVTVGEPASAALGIQPLAMNAGDVAAIGEKGYATLQAALDAVADGDTIQLLENIDLTDTVIIASGSTKSFILDLNGKTLNGGNAIAIQHNGGTLTVDDTEGGGKVTSMVADGTIHLNGGSLVIISGTVENTNTSKSCAAVSNNNSGSVLVNGGTVTAPGSYGFGIANHSTSSVSVSDGTVSSGFRAIINNSNGKVSISGGEVKLTGSSAGQAIANMWDGEVSVSSGVVDGGKGTGIYNDSTGKIVIPSGSPIIKGETCAMDIAPDLSDYTNVEITASTEYSGLPTTAYDVGAIATYKYLTLAEGGTVTNVAQIGSTSYLTLQAAIDAAVDGQTVTLLANITADSGISAVVLATDKEITLNLNGYTISGSSESVSTILINTSGATLTIEDSAGGGTVSASGGQVDSGNPAGTAVECAYGNLIINGGRIYSRYGNAVFVQSGGTATINGGTINSDGSSFTTIYITGGSYFNICGGTIDSKYTALNSIINIINVNVSSGSAIVKGNSRALFSSTINIDTGTQATASTEYDGSSPVAYDPEKKYDYKYLKFEPAPTVSEQFNLAPGGTYYFDLSSEKSNIGTVNTALPDISLHYVPFTYAGTVNAYSLASQMTTTEVYANANKFDRSLFVGDYVIGRSISWNSLNTNGLIFGKDFDTNYKLRSLSAGSSKVGYKDDSSDHIGQPNFNEWDQILKKSNSDGYATEWIKNWNGLYSWGQDSSSNASRSVRRGYNSVHYWGSNDISYTTDMGFRPALEVLNPVTLGSEGLKVVTLNLNGGKLKENTAPIQIICTGDEFTAPSGEGLTAPVGKTFDGWKDTSGTTYHAGATVSDSVTGLTAQWSAPPVVTSVAVPTNGTYSAGNNLEFTVNFSENVNVTGTPALSLTVGSQTRLADYASGSGTSALLFCYTVKGDDSDSDGISVGSLNLNGGTIKDTAGKNATLTLNSVGITSGVIVNATGAAITTVATADFVSSDQIIVFPAVASHNPGNQTIEYAISLSNLTAPTTGWQTGLSFASIMHSTTYYIWARTAAKPGYNAGTAVASAAITTAPPVNASISPISATFDLNPNGANYKDIDITLTQGSYNCMSIKNGGVPLLIMSHYSVNGNIYTLKKSYLSSLGEGATIITFQMSGGTSPALELTIVDTRTELTSVSISNTAPTFGDTLSATILPSCATVSCSWKVNGSQVGTDATYEVKAADIGKTITLTVTGTGAYKGTITSIATFAVAAKDYSITVGSAKSVAQGSGLSSLPTANSATANGTLTWYSNSECTIAALDTDISSLSVGGSVTLYWSFTATTAGYVTTPKTGSCVVTIVSGTAQTLSFEESAVTKTVGDPVFTNALTHSVGTGAVTYSSSNGGVATVHPTNGAVAIVGAGTTTITANAAMVPGEYAPGIASFTLTVNNTPIKIVSVSSQIGTATAGTAGSLTYTVTTENIANGIYAVSVANLPTGVTVGNSGNVTVSGNSGTLTLTVADTAVAGTTGTLVLTLDGTTSTAFSVVIEEPAAANYLTVTFNPNGGTVSEASRSVAPGTAVGALPTPTHSGSYSFNGWYTAASGGTQISASTTVSANVTYYAHWTFIGGGGSGSGGGSSSNDNSSTVIIIPPTADKPTAPTQGEIKVPAMADGKGNVTVNITDKIVTHAFDKAYADAKKSGNEQNGIAVVLRAGLNSNTASHVTINLPKTAQDTIIQRNIVNTIVVVDNPNIKIGMDLATVKEINKQASTDVNITATRPDNSKLTDDAKRVIGSRPVFDLNVNYGSGKQVENFGEGNVLVTIPYTLGENEKAENVCAVYVNVNGSVEWLTDSIFDSREKVLRFSTNHFSTYGVGYKQPSTAFMDIEDNWAKENIAFVVERGLFSGTSDHTFSPNMTITRGMFVTVLGRLANADVSNHKHSSFTDVKSNAYYIGYIEWARENSIVKGSGNGKFAPDQSISREQMAVIMNNYAKTMNIKLPQVQAENIFADSTKISAYANDAVKQGQILGILSGKNGNLFDPQGTATRAEVSAVLSRFVKLMDSSDTM</sequence>
<dbReference type="EC" id="3.2.1.8" evidence="10"/>
<evidence type="ECO:0000256" key="4">
    <source>
        <dbReference type="ARBA" id="ARBA00023001"/>
    </source>
</evidence>
<evidence type="ECO:0000256" key="7">
    <source>
        <dbReference type="SAM" id="MobiDB-lite"/>
    </source>
</evidence>
<organism evidence="11 13">
    <name type="scientific">Anaerotignum propionicum DSM 1682</name>
    <dbReference type="NCBI Taxonomy" id="991789"/>
    <lineage>
        <taxon>Bacteria</taxon>
        <taxon>Bacillati</taxon>
        <taxon>Bacillota</taxon>
        <taxon>Clostridia</taxon>
        <taxon>Lachnospirales</taxon>
        <taxon>Anaerotignaceae</taxon>
        <taxon>Anaerotignum</taxon>
    </lineage>
</organism>
<feature type="region of interest" description="Disordered" evidence="7">
    <location>
        <begin position="1721"/>
        <end position="1750"/>
    </location>
</feature>
<name>A0A0X1U8K8_ANAPI</name>
<comment type="subcellular location">
    <subcellularLocation>
        <location evidence="1">Cell envelope</location>
    </subcellularLocation>
</comment>
<reference evidence="13" key="3">
    <citation type="submission" date="2016-11" db="EMBL/GenBank/DDBJ databases">
        <authorList>
            <person name="Jaros S."/>
            <person name="Januszkiewicz K."/>
            <person name="Wedrychowicz H."/>
        </authorList>
    </citation>
    <scope>NUCLEOTIDE SEQUENCE [LARGE SCALE GENOMIC DNA]</scope>
    <source>
        <strain evidence="13">DSM 1682</strain>
    </source>
</reference>
<dbReference type="Pfam" id="PF09479">
    <property type="entry name" value="Flg_new"/>
    <property type="match status" value="1"/>
</dbReference>
<proteinExistence type="predicted"/>
<dbReference type="InterPro" id="IPR001119">
    <property type="entry name" value="SLH_dom"/>
</dbReference>
<dbReference type="Gene3D" id="2.60.40.4270">
    <property type="entry name" value="Listeria-Bacteroides repeat domain"/>
    <property type="match status" value="1"/>
</dbReference>
<reference evidence="11" key="4">
    <citation type="submission" date="2016-11" db="EMBL/GenBank/DDBJ databases">
        <authorList>
            <person name="Varghese N."/>
            <person name="Submissions S."/>
        </authorList>
    </citation>
    <scope>NUCLEOTIDE SEQUENCE</scope>
    <source>
        <strain evidence="11">DSM 1682</strain>
    </source>
</reference>
<evidence type="ECO:0000313" key="13">
    <source>
        <dbReference type="Proteomes" id="UP000184204"/>
    </source>
</evidence>
<dbReference type="GO" id="GO:0030245">
    <property type="term" value="P:cellulose catabolic process"/>
    <property type="evidence" value="ECO:0007669"/>
    <property type="project" value="UniProtKB-KW"/>
</dbReference>
<dbReference type="InterPro" id="IPR011050">
    <property type="entry name" value="Pectin_lyase_fold/virulence"/>
</dbReference>
<dbReference type="Gene3D" id="2.60.40.1080">
    <property type="match status" value="1"/>
</dbReference>
<protein>
    <submittedName>
        <fullName evidence="10">Endo-1,4-beta-xylanase A</fullName>
        <ecNumber evidence="10">3.2.1.8</ecNumber>
    </submittedName>
    <submittedName>
        <fullName evidence="11">Listeria/Bacterioides repeat-containing protein</fullName>
    </submittedName>
</protein>
<dbReference type="Gene3D" id="2.60.40.10">
    <property type="entry name" value="Immunoglobulins"/>
    <property type="match status" value="1"/>
</dbReference>
<dbReference type="SUPFAM" id="SSF81296">
    <property type="entry name" value="E set domains"/>
    <property type="match status" value="1"/>
</dbReference>
<feature type="signal peptide" evidence="8">
    <location>
        <begin position="1"/>
        <end position="24"/>
    </location>
</feature>
<dbReference type="InterPro" id="IPR005102">
    <property type="entry name" value="Carbo-bd_X2"/>
</dbReference>
<evidence type="ECO:0000256" key="8">
    <source>
        <dbReference type="SAM" id="SignalP"/>
    </source>
</evidence>
<gene>
    <name evidence="10" type="primary">xynA1_4</name>
    <name evidence="10" type="ORF">CPRO_17060</name>
    <name evidence="11" type="ORF">SAMN02745151_02685</name>
</gene>
<dbReference type="EMBL" id="CP014223">
    <property type="protein sequence ID" value="AMJ41296.1"/>
    <property type="molecule type" value="Genomic_DNA"/>
</dbReference>
<feature type="domain" description="SLH" evidence="9">
    <location>
        <begin position="2093"/>
        <end position="2155"/>
    </location>
</feature>
<evidence type="ECO:0000313" key="11">
    <source>
        <dbReference type="EMBL" id="SHF06864.1"/>
    </source>
</evidence>